<evidence type="ECO:0000256" key="4">
    <source>
        <dbReference type="ARBA" id="ARBA00022605"/>
    </source>
</evidence>
<name>A0A2X1R7U5_9GAMM</name>
<dbReference type="Pfam" id="PF00218">
    <property type="entry name" value="IGPS"/>
    <property type="match status" value="1"/>
</dbReference>
<dbReference type="SUPFAM" id="SSF51366">
    <property type="entry name" value="Ribulose-phoshate binding barrel"/>
    <property type="match status" value="1"/>
</dbReference>
<keyword evidence="7" id="KW-0057">Aromatic amino acid biosynthesis</keyword>
<evidence type="ECO:0000256" key="1">
    <source>
        <dbReference type="ARBA" id="ARBA00001633"/>
    </source>
</evidence>
<comment type="pathway">
    <text evidence="2">Amino-acid biosynthesis; L-tryptophan biosynthesis; L-tryptophan from chorismate: step 4/5.</text>
</comment>
<evidence type="ECO:0000256" key="6">
    <source>
        <dbReference type="ARBA" id="ARBA00022822"/>
    </source>
</evidence>
<dbReference type="Gene3D" id="3.20.20.70">
    <property type="entry name" value="Aldolase class I"/>
    <property type="match status" value="1"/>
</dbReference>
<dbReference type="GO" id="GO:0004640">
    <property type="term" value="F:phosphoribosylanthranilate isomerase activity"/>
    <property type="evidence" value="ECO:0007669"/>
    <property type="project" value="TreeGrafter"/>
</dbReference>
<feature type="domain" description="Indole-3-glycerol phosphate synthase" evidence="9">
    <location>
        <begin position="5"/>
        <end position="88"/>
    </location>
</feature>
<evidence type="ECO:0000256" key="7">
    <source>
        <dbReference type="ARBA" id="ARBA00023141"/>
    </source>
</evidence>
<evidence type="ECO:0000256" key="5">
    <source>
        <dbReference type="ARBA" id="ARBA00022793"/>
    </source>
</evidence>
<dbReference type="InterPro" id="IPR001468">
    <property type="entry name" value="Indole-3-GlycerolPSynthase_CS"/>
</dbReference>
<dbReference type="AlphaFoldDB" id="A0A2X1R7U5"/>
<dbReference type="UniPathway" id="UPA00035">
    <property type="reaction ID" value="UER00043"/>
</dbReference>
<dbReference type="PANTHER" id="PTHR22854">
    <property type="entry name" value="TRYPTOPHAN BIOSYNTHESIS PROTEIN"/>
    <property type="match status" value="1"/>
</dbReference>
<dbReference type="PANTHER" id="PTHR22854:SF2">
    <property type="entry name" value="INDOLE-3-GLYCEROL-PHOSPHATE SYNTHASE"/>
    <property type="match status" value="1"/>
</dbReference>
<evidence type="ECO:0000256" key="2">
    <source>
        <dbReference type="ARBA" id="ARBA00004696"/>
    </source>
</evidence>
<evidence type="ECO:0000313" key="11">
    <source>
        <dbReference type="Proteomes" id="UP000251942"/>
    </source>
</evidence>
<dbReference type="GO" id="GO:0000162">
    <property type="term" value="P:L-tryptophan biosynthetic process"/>
    <property type="evidence" value="ECO:0007669"/>
    <property type="project" value="UniProtKB-UniPathway"/>
</dbReference>
<keyword evidence="5" id="KW-0210">Decarboxylase</keyword>
<dbReference type="InterPro" id="IPR013798">
    <property type="entry name" value="Indole-3-glycerol_P_synth_dom"/>
</dbReference>
<dbReference type="EMBL" id="UASS01000040">
    <property type="protein sequence ID" value="SPX62890.1"/>
    <property type="molecule type" value="Genomic_DNA"/>
</dbReference>
<comment type="catalytic activity">
    <reaction evidence="1">
        <text>1-(2-carboxyphenylamino)-1-deoxy-D-ribulose 5-phosphate + H(+) = (1S,2R)-1-C-(indol-3-yl)glycerol 3-phosphate + CO2 + H2O</text>
        <dbReference type="Rhea" id="RHEA:23476"/>
        <dbReference type="ChEBI" id="CHEBI:15377"/>
        <dbReference type="ChEBI" id="CHEBI:15378"/>
        <dbReference type="ChEBI" id="CHEBI:16526"/>
        <dbReference type="ChEBI" id="CHEBI:58613"/>
        <dbReference type="ChEBI" id="CHEBI:58866"/>
        <dbReference type="EC" id="4.1.1.48"/>
    </reaction>
</comment>
<dbReference type="InterPro" id="IPR045186">
    <property type="entry name" value="Indole-3-glycerol_P_synth"/>
</dbReference>
<dbReference type="InterPro" id="IPR013785">
    <property type="entry name" value="Aldolase_TIM"/>
</dbReference>
<sequence>MNSILNRIAEHKQEEIAQAKRLKPLASLKNIDTLPVRDFIAGLHKINPAIIAEIKKASPSKGIIRADFDVATIAQIYEKMVPAVYLSLQTITFFKAIQVI</sequence>
<protein>
    <recommendedName>
        <fullName evidence="3">indole-3-glycerol-phosphate synthase</fullName>
        <ecNumber evidence="3">4.1.1.48</ecNumber>
    </recommendedName>
</protein>
<keyword evidence="4" id="KW-0028">Amino-acid biosynthesis</keyword>
<evidence type="ECO:0000256" key="3">
    <source>
        <dbReference type="ARBA" id="ARBA00012362"/>
    </source>
</evidence>
<gene>
    <name evidence="10" type="primary">trpC_1</name>
    <name evidence="10" type="ORF">NCTC12022_03659</name>
</gene>
<organism evidence="10 11">
    <name type="scientific">Legionella feeleii</name>
    <dbReference type="NCBI Taxonomy" id="453"/>
    <lineage>
        <taxon>Bacteria</taxon>
        <taxon>Pseudomonadati</taxon>
        <taxon>Pseudomonadota</taxon>
        <taxon>Gammaproteobacteria</taxon>
        <taxon>Legionellales</taxon>
        <taxon>Legionellaceae</taxon>
        <taxon>Legionella</taxon>
    </lineage>
</organism>
<proteinExistence type="predicted"/>
<dbReference type="GO" id="GO:0004425">
    <property type="term" value="F:indole-3-glycerol-phosphate synthase activity"/>
    <property type="evidence" value="ECO:0007669"/>
    <property type="project" value="UniProtKB-EC"/>
</dbReference>
<evidence type="ECO:0000313" key="10">
    <source>
        <dbReference type="EMBL" id="SPX62890.1"/>
    </source>
</evidence>
<dbReference type="Proteomes" id="UP000251942">
    <property type="component" value="Unassembled WGS sequence"/>
</dbReference>
<reference evidence="10 11" key="1">
    <citation type="submission" date="2018-06" db="EMBL/GenBank/DDBJ databases">
        <authorList>
            <consortium name="Pathogen Informatics"/>
            <person name="Doyle S."/>
        </authorList>
    </citation>
    <scope>NUCLEOTIDE SEQUENCE [LARGE SCALE GENOMIC DNA]</scope>
    <source>
        <strain evidence="10 11">NCTC12022</strain>
    </source>
</reference>
<keyword evidence="6" id="KW-0822">Tryptophan biosynthesis</keyword>
<evidence type="ECO:0000259" key="9">
    <source>
        <dbReference type="Pfam" id="PF00218"/>
    </source>
</evidence>
<keyword evidence="8 10" id="KW-0456">Lyase</keyword>
<dbReference type="PROSITE" id="PS00614">
    <property type="entry name" value="IGPS"/>
    <property type="match status" value="1"/>
</dbReference>
<dbReference type="InterPro" id="IPR011060">
    <property type="entry name" value="RibuloseP-bd_barrel"/>
</dbReference>
<accession>A0A2X1R7U5</accession>
<evidence type="ECO:0000256" key="8">
    <source>
        <dbReference type="ARBA" id="ARBA00023239"/>
    </source>
</evidence>
<dbReference type="EC" id="4.1.1.48" evidence="3"/>